<evidence type="ECO:0000313" key="4">
    <source>
        <dbReference type="Proteomes" id="UP001501725"/>
    </source>
</evidence>
<organism evidence="3 4">
    <name type="scientific">Flaviaesturariibacter amylovorans</name>
    <dbReference type="NCBI Taxonomy" id="1084520"/>
    <lineage>
        <taxon>Bacteria</taxon>
        <taxon>Pseudomonadati</taxon>
        <taxon>Bacteroidota</taxon>
        <taxon>Chitinophagia</taxon>
        <taxon>Chitinophagales</taxon>
        <taxon>Chitinophagaceae</taxon>
        <taxon>Flaviaestuariibacter</taxon>
    </lineage>
</organism>
<dbReference type="PANTHER" id="PTHR34580:SF9">
    <property type="entry name" value="SLL5097 PROTEIN"/>
    <property type="match status" value="1"/>
</dbReference>
<dbReference type="InterPro" id="IPR026881">
    <property type="entry name" value="WYL_dom"/>
</dbReference>
<dbReference type="PROSITE" id="PS52050">
    <property type="entry name" value="WYL"/>
    <property type="match status" value="1"/>
</dbReference>
<keyword evidence="4" id="KW-1185">Reference proteome</keyword>
<dbReference type="Pfam" id="PF25583">
    <property type="entry name" value="WCX"/>
    <property type="match status" value="1"/>
</dbReference>
<dbReference type="Pfam" id="PF13280">
    <property type="entry name" value="WYL"/>
    <property type="match status" value="1"/>
</dbReference>
<evidence type="ECO:0000259" key="2">
    <source>
        <dbReference type="Pfam" id="PF25583"/>
    </source>
</evidence>
<dbReference type="Proteomes" id="UP001501725">
    <property type="component" value="Unassembled WGS sequence"/>
</dbReference>
<dbReference type="InterPro" id="IPR057727">
    <property type="entry name" value="WCX_dom"/>
</dbReference>
<evidence type="ECO:0000259" key="1">
    <source>
        <dbReference type="Pfam" id="PF13280"/>
    </source>
</evidence>
<feature type="domain" description="WCX" evidence="2">
    <location>
        <begin position="255"/>
        <end position="331"/>
    </location>
</feature>
<protein>
    <submittedName>
        <fullName evidence="3">WYL domain-containing protein</fullName>
    </submittedName>
</protein>
<accession>A0ABP8G6X2</accession>
<reference evidence="4" key="1">
    <citation type="journal article" date="2019" name="Int. J. Syst. Evol. Microbiol.">
        <title>The Global Catalogue of Microorganisms (GCM) 10K type strain sequencing project: providing services to taxonomists for standard genome sequencing and annotation.</title>
        <authorList>
            <consortium name="The Broad Institute Genomics Platform"/>
            <consortium name="The Broad Institute Genome Sequencing Center for Infectious Disease"/>
            <person name="Wu L."/>
            <person name="Ma J."/>
        </authorList>
    </citation>
    <scope>NUCLEOTIDE SEQUENCE [LARGE SCALE GENOMIC DNA]</scope>
    <source>
        <strain evidence="4">JCM 17919</strain>
    </source>
</reference>
<feature type="domain" description="WYL" evidence="1">
    <location>
        <begin position="155"/>
        <end position="221"/>
    </location>
</feature>
<dbReference type="InterPro" id="IPR051534">
    <property type="entry name" value="CBASS_pafABC_assoc_protein"/>
</dbReference>
<dbReference type="PANTHER" id="PTHR34580">
    <property type="match status" value="1"/>
</dbReference>
<sequence length="356" mass="40299">MPVTRNALLRYRSIDQCLRNRRRRWTLEDLIEAVSDALFQHGGIDKGISRRSIQADLQVMRSAQLGYHAPIVVTEKKYYSYADPDYSITQIPLSEQDLARMNEAVEVLKQFRGFSHFSELGEVLQKLEDHVYTAAHRTPSVIDFEKNEGLRGLGHLDALYRAITQRQVLQLTYRSFTAKAPSTFSFHAWWLKEFKNRWFAVGLRNGKGAVTTLALDRIEALALLDTEMYVPSVRYDAATYYQHVVGVTVHEGKRPVPVRLWVDAGNAPYVETKPIHGSQQVESRNEDGSIIVVLQVQLNYELEREILGFGPGMEVLAPEALRRTIAQKVEACGARYAACVKTPESNGIRLPEAIPG</sequence>
<gene>
    <name evidence="3" type="ORF">GCM10023184_03030</name>
</gene>
<name>A0ABP8G6X2_9BACT</name>
<evidence type="ECO:0000313" key="3">
    <source>
        <dbReference type="EMBL" id="GAA4318676.1"/>
    </source>
</evidence>
<comment type="caution">
    <text evidence="3">The sequence shown here is derived from an EMBL/GenBank/DDBJ whole genome shotgun (WGS) entry which is preliminary data.</text>
</comment>
<dbReference type="EMBL" id="BAABGY010000001">
    <property type="protein sequence ID" value="GAA4318676.1"/>
    <property type="molecule type" value="Genomic_DNA"/>
</dbReference>
<dbReference type="RefSeq" id="WP_345252829.1">
    <property type="nucleotide sequence ID" value="NZ_BAABGY010000001.1"/>
</dbReference>
<proteinExistence type="predicted"/>